<dbReference type="InterPro" id="IPR052036">
    <property type="entry name" value="Hydrolase/PRTase-associated"/>
</dbReference>
<sequence length="408" mass="46377">MRSNFVLSIFLLLLTACSHKQNSLALMTDKNLSQQLVANHLAINVDSSGQLEEQDLAAFAKKIAKVRILALGEQTHGAGSVFALKIDLIKYLHQHHGFDLFILESGMYDVREIMQQANAGKSIKELAPGNIFYMYANSKEITPLFDYVNEQLNTDNPLTMVGFDSQHTGGLSLAGLVSDLTKAQEEIDNTWVNSPNWQVFCQHIQQVLEGSNVRLPLVQETLFFSQLDTLASNFDRHGNGFWYRITKGLVAQAKRQWQLADNRSEQMGENIKWWAEQYPDKKIIVWAHTWHLTKEGNKQVNAGKVVSEAFGDAYYMVHFSGEQGQYLSYIDLKNKELTTLKQNSIEQLFKQETSSAINYIENKGLSLQGSDIEVFVNDYQQTLPASEWSTYWDGMFILKEITPAIYQQ</sequence>
<evidence type="ECO:0000313" key="2">
    <source>
        <dbReference type="EMBL" id="GAW95873.1"/>
    </source>
</evidence>
<dbReference type="Pfam" id="PF05139">
    <property type="entry name" value="Erythro_esteras"/>
    <property type="match status" value="1"/>
</dbReference>
<dbReference type="PANTHER" id="PTHR31299">
    <property type="entry name" value="ESTERASE, PUTATIVE (AFU_ORTHOLOGUE AFUA_1G05850)-RELATED"/>
    <property type="match status" value="1"/>
</dbReference>
<name>A0ABQ0MU24_9GAMM</name>
<dbReference type="CDD" id="cd14728">
    <property type="entry name" value="Ere-like"/>
    <property type="match status" value="1"/>
</dbReference>
<dbReference type="EMBL" id="BDQM01000009">
    <property type="protein sequence ID" value="GAW95873.1"/>
    <property type="molecule type" value="Genomic_DNA"/>
</dbReference>
<keyword evidence="3" id="KW-1185">Reference proteome</keyword>
<organism evidence="2 3">
    <name type="scientific">Colwellia marinimaniae</name>
    <dbReference type="NCBI Taxonomy" id="1513592"/>
    <lineage>
        <taxon>Bacteria</taxon>
        <taxon>Pseudomonadati</taxon>
        <taxon>Pseudomonadota</taxon>
        <taxon>Gammaproteobacteria</taxon>
        <taxon>Alteromonadales</taxon>
        <taxon>Colwelliaceae</taxon>
        <taxon>Colwellia</taxon>
    </lineage>
</organism>
<evidence type="ECO:0000256" key="1">
    <source>
        <dbReference type="SAM" id="SignalP"/>
    </source>
</evidence>
<dbReference type="SUPFAM" id="SSF159501">
    <property type="entry name" value="EreA/ChaN-like"/>
    <property type="match status" value="1"/>
</dbReference>
<comment type="caution">
    <text evidence="2">The sequence shown here is derived from an EMBL/GenBank/DDBJ whole genome shotgun (WGS) entry which is preliminary data.</text>
</comment>
<dbReference type="InterPro" id="IPR007815">
    <property type="entry name" value="Emycin_Estase"/>
</dbReference>
<dbReference type="Gene3D" id="3.40.1660.10">
    <property type="entry name" value="EreA-like (biosynthetic domain)"/>
    <property type="match status" value="1"/>
</dbReference>
<proteinExistence type="predicted"/>
<protein>
    <submittedName>
        <fullName evidence="2">Erythromycin esterase</fullName>
    </submittedName>
</protein>
<dbReference type="Gene3D" id="3.30.1870.10">
    <property type="entry name" value="EreA-like, domain 2"/>
    <property type="match status" value="1"/>
</dbReference>
<dbReference type="PROSITE" id="PS51257">
    <property type="entry name" value="PROKAR_LIPOPROTEIN"/>
    <property type="match status" value="1"/>
</dbReference>
<reference evidence="2 3" key="1">
    <citation type="submission" date="2017-06" db="EMBL/GenBank/DDBJ databases">
        <title>Whole Genome Sequences of Colwellia marinimaniae MTCD1.</title>
        <authorList>
            <person name="Kusumoto H."/>
            <person name="Inoue M."/>
            <person name="Tanikawa K."/>
            <person name="Maeji H."/>
            <person name="Cameron J.H."/>
            <person name="Bartlett D.H."/>
        </authorList>
    </citation>
    <scope>NUCLEOTIDE SEQUENCE [LARGE SCALE GENOMIC DNA]</scope>
    <source>
        <strain evidence="2 3">MTCD1</strain>
    </source>
</reference>
<dbReference type="RefSeq" id="WP_057181950.1">
    <property type="nucleotide sequence ID" value="NZ_BDQM01000009.1"/>
</dbReference>
<dbReference type="Proteomes" id="UP000197068">
    <property type="component" value="Unassembled WGS sequence"/>
</dbReference>
<gene>
    <name evidence="2" type="ORF">MTCD1_01478</name>
</gene>
<keyword evidence="1" id="KW-0732">Signal</keyword>
<feature type="signal peptide" evidence="1">
    <location>
        <begin position="1"/>
        <end position="20"/>
    </location>
</feature>
<feature type="chain" id="PRO_5045314308" evidence="1">
    <location>
        <begin position="21"/>
        <end position="408"/>
    </location>
</feature>
<evidence type="ECO:0000313" key="3">
    <source>
        <dbReference type="Proteomes" id="UP000197068"/>
    </source>
</evidence>
<dbReference type="Gene3D" id="1.20.1440.30">
    <property type="entry name" value="Biosynthetic Protein domain"/>
    <property type="match status" value="1"/>
</dbReference>
<accession>A0ABQ0MU24</accession>
<dbReference type="PANTHER" id="PTHR31299:SF0">
    <property type="entry name" value="ESTERASE, PUTATIVE (AFU_ORTHOLOGUE AFUA_1G05850)-RELATED"/>
    <property type="match status" value="1"/>
</dbReference>